<keyword evidence="4" id="KW-0472">Membrane</keyword>
<dbReference type="GO" id="GO:0012505">
    <property type="term" value="C:endomembrane system"/>
    <property type="evidence" value="ECO:0007669"/>
    <property type="project" value="UniProtKB-ARBA"/>
</dbReference>
<comment type="caution">
    <text evidence="5">The sequence shown here is derived from an EMBL/GenBank/DDBJ whole genome shotgun (WGS) entry which is preliminary data.</text>
</comment>
<reference evidence="5 6" key="1">
    <citation type="submission" date="2017-03" db="EMBL/GenBank/DDBJ databases">
        <title>Whole genome sequence of Micromonospora wenchangensis, isolated from mangrove soil.</title>
        <authorList>
            <person name="Yang H."/>
        </authorList>
    </citation>
    <scope>NUCLEOTIDE SEQUENCE [LARGE SCALE GENOMIC DNA]</scope>
    <source>
        <strain evidence="5 6">CCTCC AA 2012002</strain>
    </source>
</reference>
<keyword evidence="6" id="KW-1185">Reference proteome</keyword>
<evidence type="ECO:0000256" key="2">
    <source>
        <dbReference type="ARBA" id="ARBA00023034"/>
    </source>
</evidence>
<accession>A0A246RMX8</accession>
<organism evidence="5 6">
    <name type="scientific">Micromonospora wenchangensis</name>
    <dbReference type="NCBI Taxonomy" id="1185415"/>
    <lineage>
        <taxon>Bacteria</taxon>
        <taxon>Bacillati</taxon>
        <taxon>Actinomycetota</taxon>
        <taxon>Actinomycetes</taxon>
        <taxon>Micromonosporales</taxon>
        <taxon>Micromonosporaceae</taxon>
        <taxon>Micromonospora</taxon>
    </lineage>
</organism>
<sequence length="267" mass="28854">MRRRRTVGLTVTLRVCHDKIRRSHEHGVQLSNLGVAKLELCGHPVTRRGSPVDNAWEARLLVADEFFLIAHNDSRGKAKLHPSATGLGLAAGLLAELILFGQITVSGGLVTVIDRRPPADALAHTVLDQLIGESQHQAVRTWLAFLAQSSTTSVGERLARAGVLRRQENRRLLRTTVSYLPIDLNAAAWPATRLRALVERPEQPLVSDTTLLGLVAAAGLTREVLWSAGPRAHHRLSTLVGSLPAPLKELVVHTEAAVGAAVLRGIP</sequence>
<dbReference type="EMBL" id="MZMV01000017">
    <property type="protein sequence ID" value="OWV08468.1"/>
    <property type="molecule type" value="Genomic_DNA"/>
</dbReference>
<dbReference type="OrthoDB" id="3531322at2"/>
<dbReference type="GO" id="GO:0005737">
    <property type="term" value="C:cytoplasm"/>
    <property type="evidence" value="ECO:0007669"/>
    <property type="project" value="UniProtKB-ARBA"/>
</dbReference>
<dbReference type="Gene3D" id="1.10.3630.10">
    <property type="entry name" value="yeast vps74-n-term truncation variant domain like"/>
    <property type="match status" value="1"/>
</dbReference>
<dbReference type="InterPro" id="IPR038261">
    <property type="entry name" value="GPP34-like_sf"/>
</dbReference>
<evidence type="ECO:0000256" key="3">
    <source>
        <dbReference type="ARBA" id="ARBA00023121"/>
    </source>
</evidence>
<dbReference type="InterPro" id="IPR008628">
    <property type="entry name" value="GPP34-like"/>
</dbReference>
<evidence type="ECO:0000313" key="5">
    <source>
        <dbReference type="EMBL" id="OWV08468.1"/>
    </source>
</evidence>
<protein>
    <recommendedName>
        <fullName evidence="7">GPP34 family phosphoprotein</fullName>
    </recommendedName>
</protein>
<keyword evidence="3" id="KW-0446">Lipid-binding</keyword>
<keyword evidence="2" id="KW-0333">Golgi apparatus</keyword>
<dbReference type="AlphaFoldDB" id="A0A246RMX8"/>
<dbReference type="GO" id="GO:0070273">
    <property type="term" value="F:phosphatidylinositol-4-phosphate binding"/>
    <property type="evidence" value="ECO:0007669"/>
    <property type="project" value="InterPro"/>
</dbReference>
<dbReference type="Pfam" id="PF05719">
    <property type="entry name" value="GPP34"/>
    <property type="match status" value="1"/>
</dbReference>
<comment type="subcellular location">
    <subcellularLocation>
        <location evidence="1">Golgi apparatus membrane</location>
        <topology evidence="1">Peripheral membrane protein</topology>
        <orientation evidence="1">Cytoplasmic side</orientation>
    </subcellularLocation>
</comment>
<gene>
    <name evidence="5" type="ORF">B5D80_12970</name>
</gene>
<dbReference type="Proteomes" id="UP000197174">
    <property type="component" value="Unassembled WGS sequence"/>
</dbReference>
<name>A0A246RMX8_9ACTN</name>
<evidence type="ECO:0008006" key="7">
    <source>
        <dbReference type="Google" id="ProtNLM"/>
    </source>
</evidence>
<evidence type="ECO:0000313" key="6">
    <source>
        <dbReference type="Proteomes" id="UP000197174"/>
    </source>
</evidence>
<evidence type="ECO:0000256" key="1">
    <source>
        <dbReference type="ARBA" id="ARBA00004255"/>
    </source>
</evidence>
<proteinExistence type="predicted"/>
<evidence type="ECO:0000256" key="4">
    <source>
        <dbReference type="ARBA" id="ARBA00023136"/>
    </source>
</evidence>